<name>A0A9D6V4E3_9BACT</name>
<protein>
    <submittedName>
        <fullName evidence="2">Class I SAM-dependent methyltransferase</fullName>
    </submittedName>
</protein>
<feature type="domain" description="Methyltransferase type 12" evidence="1">
    <location>
        <begin position="47"/>
        <end position="144"/>
    </location>
</feature>
<evidence type="ECO:0000313" key="3">
    <source>
        <dbReference type="Proteomes" id="UP000807825"/>
    </source>
</evidence>
<keyword evidence="2" id="KW-0808">Transferase</keyword>
<organism evidence="2 3">
    <name type="scientific">Desulfomonile tiedjei</name>
    <dbReference type="NCBI Taxonomy" id="2358"/>
    <lineage>
        <taxon>Bacteria</taxon>
        <taxon>Pseudomonadati</taxon>
        <taxon>Thermodesulfobacteriota</taxon>
        <taxon>Desulfomonilia</taxon>
        <taxon>Desulfomonilales</taxon>
        <taxon>Desulfomonilaceae</taxon>
        <taxon>Desulfomonile</taxon>
    </lineage>
</organism>
<sequence>MDKNQAFSFGRNWQEFLKSLDDERISIAETSLTEFLNLRDLRGKSFLDIGCGSGLFSKAAFNLNAERVISFDVDPFSVECCRYLHDRSGKPSHWQVQEGSVLDDDFLASLGSFDIVYSWGVLHHTGRMWDAVKNSAALVNPGGNYYIAIYNRVLASNGSTSWIHPFWLKIKTIYNSNPAIGKFVFQPLAKAAYVGIVMAKLENPVTHIKNYKSHRGMSWKTDATDWLGGYPYEFATVEEVFKFVRGNFPDLSLTNLKVTSGRGLNWFLFERVKNS</sequence>
<dbReference type="Proteomes" id="UP000807825">
    <property type="component" value="Unassembled WGS sequence"/>
</dbReference>
<keyword evidence="2" id="KW-0489">Methyltransferase</keyword>
<evidence type="ECO:0000313" key="2">
    <source>
        <dbReference type="EMBL" id="MBI5251871.1"/>
    </source>
</evidence>
<gene>
    <name evidence="2" type="ORF">HY912_20460</name>
</gene>
<dbReference type="EMBL" id="JACRDE010000535">
    <property type="protein sequence ID" value="MBI5251871.1"/>
    <property type="molecule type" value="Genomic_DNA"/>
</dbReference>
<dbReference type="Pfam" id="PF08242">
    <property type="entry name" value="Methyltransf_12"/>
    <property type="match status" value="1"/>
</dbReference>
<dbReference type="InterPro" id="IPR029063">
    <property type="entry name" value="SAM-dependent_MTases_sf"/>
</dbReference>
<accession>A0A9D6V4E3</accession>
<dbReference type="AlphaFoldDB" id="A0A9D6V4E3"/>
<dbReference type="GO" id="GO:0008168">
    <property type="term" value="F:methyltransferase activity"/>
    <property type="evidence" value="ECO:0007669"/>
    <property type="project" value="UniProtKB-KW"/>
</dbReference>
<proteinExistence type="predicted"/>
<comment type="caution">
    <text evidence="2">The sequence shown here is derived from an EMBL/GenBank/DDBJ whole genome shotgun (WGS) entry which is preliminary data.</text>
</comment>
<reference evidence="2" key="1">
    <citation type="submission" date="2020-07" db="EMBL/GenBank/DDBJ databases">
        <title>Huge and variable diversity of episymbiotic CPR bacteria and DPANN archaea in groundwater ecosystems.</title>
        <authorList>
            <person name="He C.Y."/>
            <person name="Keren R."/>
            <person name="Whittaker M."/>
            <person name="Farag I.F."/>
            <person name="Doudna J."/>
            <person name="Cate J.H.D."/>
            <person name="Banfield J.F."/>
        </authorList>
    </citation>
    <scope>NUCLEOTIDE SEQUENCE</scope>
    <source>
        <strain evidence="2">NC_groundwater_1664_Pr3_B-0.1um_52_9</strain>
    </source>
</reference>
<dbReference type="CDD" id="cd02440">
    <property type="entry name" value="AdoMet_MTases"/>
    <property type="match status" value="1"/>
</dbReference>
<dbReference type="GO" id="GO:0032259">
    <property type="term" value="P:methylation"/>
    <property type="evidence" value="ECO:0007669"/>
    <property type="project" value="UniProtKB-KW"/>
</dbReference>
<dbReference type="Gene3D" id="3.40.50.150">
    <property type="entry name" value="Vaccinia Virus protein VP39"/>
    <property type="match status" value="1"/>
</dbReference>
<dbReference type="InterPro" id="IPR013217">
    <property type="entry name" value="Methyltransf_12"/>
</dbReference>
<evidence type="ECO:0000259" key="1">
    <source>
        <dbReference type="Pfam" id="PF08242"/>
    </source>
</evidence>
<dbReference type="SUPFAM" id="SSF53335">
    <property type="entry name" value="S-adenosyl-L-methionine-dependent methyltransferases"/>
    <property type="match status" value="1"/>
</dbReference>